<protein>
    <submittedName>
        <fullName evidence="1">Uncharacterized protein</fullName>
    </submittedName>
</protein>
<evidence type="ECO:0000313" key="2">
    <source>
        <dbReference type="Proteomes" id="UP000317778"/>
    </source>
</evidence>
<sequence>MLAGCNLFNPEEYAEDLNPVDSMAVFRNLVNAHNTLDYEAFLLCLDPATFRFVPKDTTQGTYYKPWGYADEDTLTSTMFKEFKSERQIPPLLLQVDTTYFSATDTLAYLCANYLLITPLKEYDTLGGGLELEILKRGNYWYISTWKDVAGETLFVEHETEEGETTIDTIPPKITEHDWSDLKVYFRM</sequence>
<reference evidence="1 2" key="1">
    <citation type="submission" date="2017-06" db="EMBL/GenBank/DDBJ databases">
        <title>Novel microbial phyla capable of carbon fixation and sulfur reduction in deep-sea sediments.</title>
        <authorList>
            <person name="Huang J."/>
            <person name="Baker B."/>
            <person name="Wang Y."/>
        </authorList>
    </citation>
    <scope>NUCLEOTIDE SEQUENCE [LARGE SCALE GENOMIC DNA]</scope>
    <source>
        <strain evidence="1">B3_TA06</strain>
    </source>
</reference>
<dbReference type="EMBL" id="NJBO01000022">
    <property type="protein sequence ID" value="TKJ39885.1"/>
    <property type="molecule type" value="Genomic_DNA"/>
</dbReference>
<accession>A0A532UY76</accession>
<name>A0A532UY76_UNCT6</name>
<proteinExistence type="predicted"/>
<dbReference type="Proteomes" id="UP000317778">
    <property type="component" value="Unassembled WGS sequence"/>
</dbReference>
<dbReference type="AlphaFoldDB" id="A0A532UY76"/>
<comment type="caution">
    <text evidence="1">The sequence shown here is derived from an EMBL/GenBank/DDBJ whole genome shotgun (WGS) entry which is preliminary data.</text>
</comment>
<evidence type="ECO:0000313" key="1">
    <source>
        <dbReference type="EMBL" id="TKJ39885.1"/>
    </source>
</evidence>
<gene>
    <name evidence="1" type="ORF">CEE36_10165</name>
</gene>
<organism evidence="1 2">
    <name type="scientific">candidate division TA06 bacterium B3_TA06</name>
    <dbReference type="NCBI Taxonomy" id="2012487"/>
    <lineage>
        <taxon>Bacteria</taxon>
        <taxon>Bacteria division TA06</taxon>
    </lineage>
</organism>